<dbReference type="PANTHER" id="PTHR11733:SF133">
    <property type="entry name" value="PHOSPHATE-REGULATING NEUTRAL ENDOPEPTIDASE PHEX"/>
    <property type="match status" value="1"/>
</dbReference>
<evidence type="ECO:0000313" key="11">
    <source>
        <dbReference type="Proteomes" id="UP001487740"/>
    </source>
</evidence>
<dbReference type="Proteomes" id="UP001487740">
    <property type="component" value="Unassembled WGS sequence"/>
</dbReference>
<keyword evidence="11" id="KW-1185">Reference proteome</keyword>
<comment type="caution">
    <text evidence="10">The sequence shown here is derived from an EMBL/GenBank/DDBJ whole genome shotgun (WGS) entry which is preliminary data.</text>
</comment>
<comment type="similarity">
    <text evidence="2">Belongs to the peptidase M13 family.</text>
</comment>
<name>A0AAW0TE48_SCYPA</name>
<evidence type="ECO:0000256" key="4">
    <source>
        <dbReference type="ARBA" id="ARBA00022723"/>
    </source>
</evidence>
<evidence type="ECO:0008006" key="12">
    <source>
        <dbReference type="Google" id="ProtNLM"/>
    </source>
</evidence>
<keyword evidence="7" id="KW-0482">Metalloprotease</keyword>
<feature type="domain" description="Peptidase M13 N-terminal" evidence="9">
    <location>
        <begin position="12"/>
        <end position="392"/>
    </location>
</feature>
<dbReference type="PROSITE" id="PS51885">
    <property type="entry name" value="NEPRILYSIN"/>
    <property type="match status" value="1"/>
</dbReference>
<dbReference type="InterPro" id="IPR008753">
    <property type="entry name" value="Peptidase_M13_N"/>
</dbReference>
<evidence type="ECO:0000259" key="9">
    <source>
        <dbReference type="Pfam" id="PF05649"/>
    </source>
</evidence>
<keyword evidence="6" id="KW-0862">Zinc</keyword>
<dbReference type="Gene3D" id="3.40.390.10">
    <property type="entry name" value="Collagenase (Catalytic Domain)"/>
    <property type="match status" value="1"/>
</dbReference>
<dbReference type="GO" id="GO:0046872">
    <property type="term" value="F:metal ion binding"/>
    <property type="evidence" value="ECO:0007669"/>
    <property type="project" value="UniProtKB-KW"/>
</dbReference>
<dbReference type="InterPro" id="IPR042089">
    <property type="entry name" value="Peptidase_M13_dom_2"/>
</dbReference>
<dbReference type="GO" id="GO:0004222">
    <property type="term" value="F:metalloendopeptidase activity"/>
    <property type="evidence" value="ECO:0007669"/>
    <property type="project" value="InterPro"/>
</dbReference>
<dbReference type="GO" id="GO:0005886">
    <property type="term" value="C:plasma membrane"/>
    <property type="evidence" value="ECO:0007669"/>
    <property type="project" value="TreeGrafter"/>
</dbReference>
<gene>
    <name evidence="10" type="ORF">O3P69_012129</name>
</gene>
<keyword evidence="5" id="KW-0378">Hydrolase</keyword>
<dbReference type="Gene3D" id="1.10.1380.10">
    <property type="entry name" value="Neutral endopeptidase , domain2"/>
    <property type="match status" value="1"/>
</dbReference>
<organism evidence="10 11">
    <name type="scientific">Scylla paramamosain</name>
    <name type="common">Mud crab</name>
    <dbReference type="NCBI Taxonomy" id="85552"/>
    <lineage>
        <taxon>Eukaryota</taxon>
        <taxon>Metazoa</taxon>
        <taxon>Ecdysozoa</taxon>
        <taxon>Arthropoda</taxon>
        <taxon>Crustacea</taxon>
        <taxon>Multicrustacea</taxon>
        <taxon>Malacostraca</taxon>
        <taxon>Eumalacostraca</taxon>
        <taxon>Eucarida</taxon>
        <taxon>Decapoda</taxon>
        <taxon>Pleocyemata</taxon>
        <taxon>Brachyura</taxon>
        <taxon>Eubrachyura</taxon>
        <taxon>Portunoidea</taxon>
        <taxon>Portunidae</taxon>
        <taxon>Portuninae</taxon>
        <taxon>Scylla</taxon>
    </lineage>
</organism>
<evidence type="ECO:0000256" key="5">
    <source>
        <dbReference type="ARBA" id="ARBA00022801"/>
    </source>
</evidence>
<evidence type="ECO:0000259" key="8">
    <source>
        <dbReference type="Pfam" id="PF01431"/>
    </source>
</evidence>
<evidence type="ECO:0000256" key="6">
    <source>
        <dbReference type="ARBA" id="ARBA00022833"/>
    </source>
</evidence>
<dbReference type="Pfam" id="PF01431">
    <property type="entry name" value="Peptidase_M13"/>
    <property type="match status" value="1"/>
</dbReference>
<feature type="domain" description="Peptidase M13 C-terminal" evidence="8">
    <location>
        <begin position="477"/>
        <end position="679"/>
    </location>
</feature>
<dbReference type="InterPro" id="IPR000718">
    <property type="entry name" value="Peptidase_M13"/>
</dbReference>
<evidence type="ECO:0000256" key="2">
    <source>
        <dbReference type="ARBA" id="ARBA00007357"/>
    </source>
</evidence>
<reference evidence="10 11" key="1">
    <citation type="submission" date="2023-03" db="EMBL/GenBank/DDBJ databases">
        <title>High-quality genome of Scylla paramamosain provides insights in environmental adaptation.</title>
        <authorList>
            <person name="Zhang L."/>
        </authorList>
    </citation>
    <scope>NUCLEOTIDE SEQUENCE [LARGE SCALE GENOMIC DNA]</scope>
    <source>
        <strain evidence="10">LZ_2023a</strain>
        <tissue evidence="10">Muscle</tissue>
    </source>
</reference>
<dbReference type="GO" id="GO:0016485">
    <property type="term" value="P:protein processing"/>
    <property type="evidence" value="ECO:0007669"/>
    <property type="project" value="TreeGrafter"/>
</dbReference>
<evidence type="ECO:0000256" key="1">
    <source>
        <dbReference type="ARBA" id="ARBA00001947"/>
    </source>
</evidence>
<dbReference type="AlphaFoldDB" id="A0AAW0TE48"/>
<protein>
    <recommendedName>
        <fullName evidence="12">Endothelin-converting enzyme 1</fullName>
    </recommendedName>
</protein>
<dbReference type="InterPro" id="IPR024079">
    <property type="entry name" value="MetalloPept_cat_dom_sf"/>
</dbReference>
<keyword evidence="4" id="KW-0479">Metal-binding</keyword>
<sequence>MMMDSTGKAKACEDFYQYACGGVMNKPDHKPRQPGTMARKMIKGQLNGLNSSDTSTGGGKMKAFYDSCLNLGSQDARQDWAKPIKDMFGAYQFTDVELTGLDFTFDLSEALGNMMKNGFTPFFNIELDVDADKPEAFMMSLHPTAPGSPFSDDPSRKVCLEEHHSNLLSLGSTSYNVAEEYNSFMKCVKTGKGLEARLVRMKEAVVQLGLMNHLTPKKSEELLAQTLSNTKTFLTELSEKQPHVPHLIMKLANRDFDDVKFVYELDDMVIDWKTVLSTFLETDKSQTEGYKILVYEETSLNSITELLGDYYGLSPAELYNILVLLWAEMVYTDFVDPVGVSVGDPEYCLNTAIALMEDTASYLYLQAVALSVEARDAQIDEIAESIKQEGLRVLGKLSTAEGFQDKLRDMMDNVVKLNKVDGEVATKSMEGVSLSGDFLHNSLLLLTHRSTLMRNTYEKGTTDMWRVFARPYDPFGVYNYVLNRIMIPYATQEPFEEIRDVPKYIHYASIGHQISHLMWHGYDTSGIAFNPSGTEVLRDIQPLLQKFNATYNGPRSYKNQNNLTANYNMTDLTANEIWADMKATDLAWQAYLNRNLLMEPARRRRISVEDPQDPEELVLPLLEMSPAQLYYLHWAQHYCSDSNDLRMLEVIESRQPPGRERVNFVTQHNEHFKEVFGCTSH</sequence>
<evidence type="ECO:0000313" key="10">
    <source>
        <dbReference type="EMBL" id="KAK8385125.1"/>
    </source>
</evidence>
<proteinExistence type="inferred from homology"/>
<dbReference type="InterPro" id="IPR018497">
    <property type="entry name" value="Peptidase_M13_C"/>
</dbReference>
<dbReference type="PANTHER" id="PTHR11733">
    <property type="entry name" value="ZINC METALLOPROTEASE FAMILY M13 NEPRILYSIN-RELATED"/>
    <property type="match status" value="1"/>
</dbReference>
<evidence type="ECO:0000256" key="3">
    <source>
        <dbReference type="ARBA" id="ARBA00022670"/>
    </source>
</evidence>
<keyword evidence="3" id="KW-0645">Protease</keyword>
<dbReference type="SUPFAM" id="SSF55486">
    <property type="entry name" value="Metalloproteases ('zincins'), catalytic domain"/>
    <property type="match status" value="1"/>
</dbReference>
<dbReference type="EMBL" id="JARAKH010000033">
    <property type="protein sequence ID" value="KAK8385125.1"/>
    <property type="molecule type" value="Genomic_DNA"/>
</dbReference>
<accession>A0AAW0TE48</accession>
<dbReference type="Pfam" id="PF05649">
    <property type="entry name" value="Peptidase_M13_N"/>
    <property type="match status" value="1"/>
</dbReference>
<comment type="cofactor">
    <cofactor evidence="1">
        <name>Zn(2+)</name>
        <dbReference type="ChEBI" id="CHEBI:29105"/>
    </cofactor>
</comment>
<evidence type="ECO:0000256" key="7">
    <source>
        <dbReference type="ARBA" id="ARBA00023049"/>
    </source>
</evidence>